<feature type="domain" description="Fibronectin type-III" evidence="2">
    <location>
        <begin position="37"/>
        <end position="129"/>
    </location>
</feature>
<proteinExistence type="predicted"/>
<evidence type="ECO:0000259" key="2">
    <source>
        <dbReference type="PROSITE" id="PS50853"/>
    </source>
</evidence>
<accession>A0A481YTH1</accession>
<reference evidence="3" key="1">
    <citation type="journal article" date="2019" name="MBio">
        <title>Virus Genomes from Deep Sea Sediments Expand the Ocean Megavirome and Support Independent Origins of Viral Gigantism.</title>
        <authorList>
            <person name="Backstrom D."/>
            <person name="Yutin N."/>
            <person name="Jorgensen S.L."/>
            <person name="Dharamshi J."/>
            <person name="Homa F."/>
            <person name="Zaremba-Niedwiedzka K."/>
            <person name="Spang A."/>
            <person name="Wolf Y.I."/>
            <person name="Koonin E.V."/>
            <person name="Ettema T.J."/>
        </authorList>
    </citation>
    <scope>NUCLEOTIDE SEQUENCE</scope>
</reference>
<dbReference type="SUPFAM" id="SSF49265">
    <property type="entry name" value="Fibronectin type III"/>
    <property type="match status" value="1"/>
</dbReference>
<dbReference type="InterPro" id="IPR036116">
    <property type="entry name" value="FN3_sf"/>
</dbReference>
<evidence type="ECO:0000256" key="1">
    <source>
        <dbReference type="SAM" id="Phobius"/>
    </source>
</evidence>
<dbReference type="PROSITE" id="PS50853">
    <property type="entry name" value="FN3"/>
    <property type="match status" value="1"/>
</dbReference>
<dbReference type="Gene3D" id="2.60.40.10">
    <property type="entry name" value="Immunoglobulins"/>
    <property type="match status" value="1"/>
</dbReference>
<dbReference type="CDD" id="cd00063">
    <property type="entry name" value="FN3"/>
    <property type="match status" value="1"/>
</dbReference>
<name>A0A481YTH1_9VIRU</name>
<keyword evidence="1" id="KW-1133">Transmembrane helix</keyword>
<dbReference type="EMBL" id="MK500334">
    <property type="protein sequence ID" value="QBK86482.1"/>
    <property type="molecule type" value="Genomic_DNA"/>
</dbReference>
<gene>
    <name evidence="3" type="ORF">LCMAC102_02770</name>
</gene>
<protein>
    <submittedName>
        <fullName evidence="3">Fibronectin type III domain protein</fullName>
    </submittedName>
</protein>
<dbReference type="InterPro" id="IPR003961">
    <property type="entry name" value="FN3_dom"/>
</dbReference>
<organism evidence="3">
    <name type="scientific">Marseillevirus LCMAC102</name>
    <dbReference type="NCBI Taxonomy" id="2506603"/>
    <lineage>
        <taxon>Viruses</taxon>
        <taxon>Varidnaviria</taxon>
        <taxon>Bamfordvirae</taxon>
        <taxon>Nucleocytoviricota</taxon>
        <taxon>Megaviricetes</taxon>
        <taxon>Pimascovirales</taxon>
        <taxon>Pimascovirales incertae sedis</taxon>
        <taxon>Marseilleviridae</taxon>
    </lineage>
</organism>
<feature type="transmembrane region" description="Helical" evidence="1">
    <location>
        <begin position="20"/>
        <end position="38"/>
    </location>
</feature>
<evidence type="ECO:0000313" key="3">
    <source>
        <dbReference type="EMBL" id="QBK86482.1"/>
    </source>
</evidence>
<dbReference type="Pfam" id="PF00041">
    <property type="entry name" value="fn3"/>
    <property type="match status" value="1"/>
</dbReference>
<dbReference type="InterPro" id="IPR013783">
    <property type="entry name" value="Ig-like_fold"/>
</dbReference>
<keyword evidence="1" id="KW-0812">Transmembrane</keyword>
<keyword evidence="1" id="KW-0472">Membrane</keyword>
<sequence length="307" mass="33166">MLVLIYKPEYKKEVMNCQGIMMFALVAVLLFMVYWCFFNTYELFPGSKGYYSITWDPPSNVHGESDVKYHVKIVDSSTGATIIEAKGLSGTLYEFSQGKWDSKYTVEVSAINSVGEGSSTSIDFTSGDGPFDASQIKGIQLWGSTGPLPTSLAKLEIGDEFSSLAVVCDIPKNVARIASGSKTKDVTTHISIEYTSASNGDTCTWKWTKDAQNNDGVDLMGGTTFLATSAYDVQVGAKCSPHGGVSPTSATGTACSCPIQILTNDKMKITYTFIQSEYGTTTVSTTIKYSATLPSQPTNLKSVWKNS</sequence>